<proteinExistence type="predicted"/>
<sequence>MRSFVFCALLGLVFLIPMFALPHASAHEVYVLSPEMVAHNISTPSPNPFDAFYTNMFQFFFWGFMAFVLVTTVFFMSLTHRLEVFFEPYLVRLRLLAPLAVCITLGLSFIASAYHFSLFGPELSLGTFGALAPAVQLALYTAGVLLVFGYFVRAMALVALAVFAAATALHGLYMLNYLGYLGAIAAMVLVSNAGAQAKRFLPHAFLILRITFGISIIFAALYAKFIYSNLALSTVVEYNLVQFFPFEPLFIVLGAGIIELLIGTFFIIGFEIRHTALFFLFWIFLSLLYFGESVWPHLVLIGITLALFMYGYDKWTLEGRLFNRGKLQPFL</sequence>
<dbReference type="AlphaFoldDB" id="A0A1F4XX34"/>
<gene>
    <name evidence="2" type="ORF">A2949_02790</name>
</gene>
<accession>A0A1F4XX34</accession>
<feature type="transmembrane region" description="Helical" evidence="1">
    <location>
        <begin position="56"/>
        <end position="75"/>
    </location>
</feature>
<feature type="transmembrane region" description="Helical" evidence="1">
    <location>
        <begin position="155"/>
        <end position="172"/>
    </location>
</feature>
<dbReference type="Proteomes" id="UP000178585">
    <property type="component" value="Unassembled WGS sequence"/>
</dbReference>
<feature type="transmembrane region" description="Helical" evidence="1">
    <location>
        <begin position="128"/>
        <end position="148"/>
    </location>
</feature>
<feature type="transmembrane region" description="Helical" evidence="1">
    <location>
        <begin position="207"/>
        <end position="228"/>
    </location>
</feature>
<evidence type="ECO:0000313" key="2">
    <source>
        <dbReference type="EMBL" id="OGC86194.1"/>
    </source>
</evidence>
<feature type="transmembrane region" description="Helical" evidence="1">
    <location>
        <begin position="275"/>
        <end position="291"/>
    </location>
</feature>
<dbReference type="STRING" id="1797245.A2949_02790"/>
<comment type="caution">
    <text evidence="2">The sequence shown here is derived from an EMBL/GenBank/DDBJ whole genome shotgun (WGS) entry which is preliminary data.</text>
</comment>
<feature type="transmembrane region" description="Helical" evidence="1">
    <location>
        <begin position="178"/>
        <end position="195"/>
    </location>
</feature>
<evidence type="ECO:0000256" key="1">
    <source>
        <dbReference type="SAM" id="Phobius"/>
    </source>
</evidence>
<evidence type="ECO:0008006" key="4">
    <source>
        <dbReference type="Google" id="ProtNLM"/>
    </source>
</evidence>
<feature type="transmembrane region" description="Helical" evidence="1">
    <location>
        <begin position="248"/>
        <end position="268"/>
    </location>
</feature>
<feature type="transmembrane region" description="Helical" evidence="1">
    <location>
        <begin position="95"/>
        <end position="116"/>
    </location>
</feature>
<keyword evidence="1" id="KW-0472">Membrane</keyword>
<keyword evidence="1" id="KW-1133">Transmembrane helix</keyword>
<protein>
    <recommendedName>
        <fullName evidence="4">DoxX family protein</fullName>
    </recommendedName>
</protein>
<reference evidence="2 3" key="1">
    <citation type="journal article" date="2016" name="Nat. Commun.">
        <title>Thousands of microbial genomes shed light on interconnected biogeochemical processes in an aquifer system.</title>
        <authorList>
            <person name="Anantharaman K."/>
            <person name="Brown C.T."/>
            <person name="Hug L.A."/>
            <person name="Sharon I."/>
            <person name="Castelle C.J."/>
            <person name="Probst A.J."/>
            <person name="Thomas B.C."/>
            <person name="Singh A."/>
            <person name="Wilkins M.J."/>
            <person name="Karaoz U."/>
            <person name="Brodie E.L."/>
            <person name="Williams K.H."/>
            <person name="Hubbard S.S."/>
            <person name="Banfield J.F."/>
        </authorList>
    </citation>
    <scope>NUCLEOTIDE SEQUENCE [LARGE SCALE GENOMIC DNA]</scope>
</reference>
<dbReference type="EMBL" id="MEWZ01000029">
    <property type="protein sequence ID" value="OGC86194.1"/>
    <property type="molecule type" value="Genomic_DNA"/>
</dbReference>
<evidence type="ECO:0000313" key="3">
    <source>
        <dbReference type="Proteomes" id="UP000178585"/>
    </source>
</evidence>
<name>A0A1F4XX34_9BACT</name>
<keyword evidence="1" id="KW-0812">Transmembrane</keyword>
<organism evidence="2 3">
    <name type="scientific">Candidatus Adlerbacteria bacterium RIFCSPLOWO2_01_FULL_54_21b</name>
    <dbReference type="NCBI Taxonomy" id="1797245"/>
    <lineage>
        <taxon>Bacteria</taxon>
        <taxon>Candidatus Adleribacteriota</taxon>
    </lineage>
</organism>